<dbReference type="Proteomes" id="UP001501752">
    <property type="component" value="Unassembled WGS sequence"/>
</dbReference>
<name>A0ABP9DVH0_9ACTN</name>
<evidence type="ECO:0000256" key="3">
    <source>
        <dbReference type="ARBA" id="ARBA00022448"/>
    </source>
</evidence>
<evidence type="ECO:0000256" key="6">
    <source>
        <dbReference type="SAM" id="SignalP"/>
    </source>
</evidence>
<evidence type="ECO:0000259" key="7">
    <source>
        <dbReference type="PROSITE" id="PS50983"/>
    </source>
</evidence>
<evidence type="ECO:0000256" key="5">
    <source>
        <dbReference type="SAM" id="MobiDB-lite"/>
    </source>
</evidence>
<dbReference type="PROSITE" id="PS50983">
    <property type="entry name" value="FE_B12_PBP"/>
    <property type="match status" value="1"/>
</dbReference>
<dbReference type="RefSeq" id="WP_345698549.1">
    <property type="nucleotide sequence ID" value="NZ_BAABIS010000001.1"/>
</dbReference>
<sequence>MPDPMSRRTALAGLGALGAALLAGCSGGSPGPAGGTLLPASDSGTGTAASDPPSPTPSPTPDVTVTTVTGPVTVPGGATRVVTLDTAELDSAMTLGITPVGAAKAPLDAGLPDYWPASRLAQVAVVGDIGAAPDAARIAATRPQLILSNQTRDGGHDGTLRALAPTVLTPTTGYPWKDGFQLHAAALDRREQAAAVTGAYARHIDQATRAINGAGAGGKRISIVRFVEGEAPTIRLYGRQSFIGTVLADLGLGRPDSQNADRPDTGITPDQLAQADGDYLFHATYGDPVRSGAAAVLASTAWQGLGAVRAHRAFPVDDQLWFQGIGYTGANLLVAELQRALGA</sequence>
<organism evidence="8 9">
    <name type="scientific">Kitasatospora terrestris</name>
    <dbReference type="NCBI Taxonomy" id="258051"/>
    <lineage>
        <taxon>Bacteria</taxon>
        <taxon>Bacillati</taxon>
        <taxon>Actinomycetota</taxon>
        <taxon>Actinomycetes</taxon>
        <taxon>Kitasatosporales</taxon>
        <taxon>Streptomycetaceae</taxon>
        <taxon>Kitasatospora</taxon>
    </lineage>
</organism>
<comment type="similarity">
    <text evidence="2">Belongs to the bacterial solute-binding protein 8 family.</text>
</comment>
<dbReference type="PROSITE" id="PS51257">
    <property type="entry name" value="PROKAR_LIPOPROTEIN"/>
    <property type="match status" value="1"/>
</dbReference>
<evidence type="ECO:0000256" key="2">
    <source>
        <dbReference type="ARBA" id="ARBA00008814"/>
    </source>
</evidence>
<feature type="compositionally biased region" description="Low complexity" evidence="5">
    <location>
        <begin position="35"/>
        <end position="51"/>
    </location>
</feature>
<accession>A0ABP9DVH0</accession>
<feature type="domain" description="Fe/B12 periplasmic-binding" evidence="7">
    <location>
        <begin position="80"/>
        <end position="343"/>
    </location>
</feature>
<reference evidence="9" key="1">
    <citation type="journal article" date="2019" name="Int. J. Syst. Evol. Microbiol.">
        <title>The Global Catalogue of Microorganisms (GCM) 10K type strain sequencing project: providing services to taxonomists for standard genome sequencing and annotation.</title>
        <authorList>
            <consortium name="The Broad Institute Genomics Platform"/>
            <consortium name="The Broad Institute Genome Sequencing Center for Infectious Disease"/>
            <person name="Wu L."/>
            <person name="Ma J."/>
        </authorList>
    </citation>
    <scope>NUCLEOTIDE SEQUENCE [LARGE SCALE GENOMIC DNA]</scope>
    <source>
        <strain evidence="9">JCM 13006</strain>
    </source>
</reference>
<feature type="region of interest" description="Disordered" evidence="5">
    <location>
        <begin position="24"/>
        <end position="74"/>
    </location>
</feature>
<evidence type="ECO:0000256" key="4">
    <source>
        <dbReference type="ARBA" id="ARBA00022729"/>
    </source>
</evidence>
<keyword evidence="3" id="KW-0813">Transport</keyword>
<gene>
    <name evidence="8" type="ORF">GCM10023235_43750</name>
</gene>
<dbReference type="InterPro" id="IPR002491">
    <property type="entry name" value="ABC_transptr_periplasmic_BD"/>
</dbReference>
<dbReference type="Gene3D" id="3.40.50.1980">
    <property type="entry name" value="Nitrogenase molybdenum iron protein domain"/>
    <property type="match status" value="2"/>
</dbReference>
<evidence type="ECO:0000313" key="9">
    <source>
        <dbReference type="Proteomes" id="UP001501752"/>
    </source>
</evidence>
<comment type="caution">
    <text evidence="8">The sequence shown here is derived from an EMBL/GenBank/DDBJ whole genome shotgun (WGS) entry which is preliminary data.</text>
</comment>
<evidence type="ECO:0000313" key="8">
    <source>
        <dbReference type="EMBL" id="GAA4860895.1"/>
    </source>
</evidence>
<evidence type="ECO:0000256" key="1">
    <source>
        <dbReference type="ARBA" id="ARBA00004196"/>
    </source>
</evidence>
<dbReference type="InterPro" id="IPR051313">
    <property type="entry name" value="Bact_iron-sidero_bind"/>
</dbReference>
<feature type="compositionally biased region" description="Gly residues" evidence="5">
    <location>
        <begin position="25"/>
        <end position="34"/>
    </location>
</feature>
<feature type="compositionally biased region" description="Low complexity" evidence="5">
    <location>
        <begin position="61"/>
        <end position="74"/>
    </location>
</feature>
<dbReference type="PANTHER" id="PTHR30532">
    <property type="entry name" value="IRON III DICITRATE-BINDING PERIPLASMIC PROTEIN"/>
    <property type="match status" value="1"/>
</dbReference>
<keyword evidence="4 6" id="KW-0732">Signal</keyword>
<dbReference type="EMBL" id="BAABIS010000001">
    <property type="protein sequence ID" value="GAA4860895.1"/>
    <property type="molecule type" value="Genomic_DNA"/>
</dbReference>
<dbReference type="PANTHER" id="PTHR30532:SF25">
    <property type="entry name" value="IRON(III) DICITRATE-BINDING PERIPLASMIC PROTEIN"/>
    <property type="match status" value="1"/>
</dbReference>
<dbReference type="InterPro" id="IPR006311">
    <property type="entry name" value="TAT_signal"/>
</dbReference>
<dbReference type="SUPFAM" id="SSF53807">
    <property type="entry name" value="Helical backbone' metal receptor"/>
    <property type="match status" value="1"/>
</dbReference>
<comment type="subcellular location">
    <subcellularLocation>
        <location evidence="1">Cell envelope</location>
    </subcellularLocation>
</comment>
<feature type="chain" id="PRO_5047044236" description="Fe/B12 periplasmic-binding domain-containing protein" evidence="6">
    <location>
        <begin position="24"/>
        <end position="343"/>
    </location>
</feature>
<keyword evidence="9" id="KW-1185">Reference proteome</keyword>
<proteinExistence type="inferred from homology"/>
<protein>
    <recommendedName>
        <fullName evidence="7">Fe/B12 periplasmic-binding domain-containing protein</fullName>
    </recommendedName>
</protein>
<feature type="signal peptide" evidence="6">
    <location>
        <begin position="1"/>
        <end position="23"/>
    </location>
</feature>
<dbReference type="Pfam" id="PF01497">
    <property type="entry name" value="Peripla_BP_2"/>
    <property type="match status" value="1"/>
</dbReference>
<dbReference type="PROSITE" id="PS51318">
    <property type="entry name" value="TAT"/>
    <property type="match status" value="1"/>
</dbReference>